<dbReference type="Pfam" id="PF00075">
    <property type="entry name" value="RNase_H"/>
    <property type="match status" value="1"/>
</dbReference>
<dbReference type="PROSITE" id="PS50879">
    <property type="entry name" value="RNASE_H_1"/>
    <property type="match status" value="1"/>
</dbReference>
<dbReference type="GO" id="GO:0043137">
    <property type="term" value="P:DNA replication, removal of RNA primer"/>
    <property type="evidence" value="ECO:0007669"/>
    <property type="project" value="TreeGrafter"/>
</dbReference>
<organism evidence="12 13">
    <name type="scientific">Armillaria solidipes</name>
    <dbReference type="NCBI Taxonomy" id="1076256"/>
    <lineage>
        <taxon>Eukaryota</taxon>
        <taxon>Fungi</taxon>
        <taxon>Dikarya</taxon>
        <taxon>Basidiomycota</taxon>
        <taxon>Agaricomycotina</taxon>
        <taxon>Agaricomycetes</taxon>
        <taxon>Agaricomycetidae</taxon>
        <taxon>Agaricales</taxon>
        <taxon>Marasmiineae</taxon>
        <taxon>Physalacriaceae</taxon>
        <taxon>Armillaria</taxon>
    </lineage>
</organism>
<dbReference type="STRING" id="1076256.A0A2H3B7X2"/>
<evidence type="ECO:0000256" key="6">
    <source>
        <dbReference type="ARBA" id="ARBA00022723"/>
    </source>
</evidence>
<protein>
    <recommendedName>
        <fullName evidence="4 10">Ribonuclease H</fullName>
        <shortName evidence="10">RNase H</shortName>
        <ecNumber evidence="4 10">3.1.26.4</ecNumber>
    </recommendedName>
</protein>
<keyword evidence="9 10" id="KW-0460">Magnesium</keyword>
<dbReference type="InterPro" id="IPR050092">
    <property type="entry name" value="RNase_H"/>
</dbReference>
<evidence type="ECO:0000256" key="7">
    <source>
        <dbReference type="ARBA" id="ARBA00022759"/>
    </source>
</evidence>
<dbReference type="InterPro" id="IPR011320">
    <property type="entry name" value="RNase_H1_N"/>
</dbReference>
<gene>
    <name evidence="12" type="ORF">ARMSODRAFT_897612</name>
</gene>
<feature type="domain" description="RNase H type-1" evidence="11">
    <location>
        <begin position="100"/>
        <end position="250"/>
    </location>
</feature>
<dbReference type="GO" id="GO:0004523">
    <property type="term" value="F:RNA-DNA hybrid ribonuclease activity"/>
    <property type="evidence" value="ECO:0007669"/>
    <property type="project" value="UniProtKB-UniRule"/>
</dbReference>
<dbReference type="EC" id="3.1.26.4" evidence="4 10"/>
<evidence type="ECO:0000256" key="1">
    <source>
        <dbReference type="ARBA" id="ARBA00000077"/>
    </source>
</evidence>
<dbReference type="GO" id="GO:0003676">
    <property type="term" value="F:nucleic acid binding"/>
    <property type="evidence" value="ECO:0007669"/>
    <property type="project" value="UniProtKB-UniRule"/>
</dbReference>
<evidence type="ECO:0000256" key="3">
    <source>
        <dbReference type="ARBA" id="ARBA00005300"/>
    </source>
</evidence>
<reference evidence="13" key="1">
    <citation type="journal article" date="2017" name="Nat. Ecol. Evol.">
        <title>Genome expansion and lineage-specific genetic innovations in the forest pathogenic fungi Armillaria.</title>
        <authorList>
            <person name="Sipos G."/>
            <person name="Prasanna A.N."/>
            <person name="Walter M.C."/>
            <person name="O'Connor E."/>
            <person name="Balint B."/>
            <person name="Krizsan K."/>
            <person name="Kiss B."/>
            <person name="Hess J."/>
            <person name="Varga T."/>
            <person name="Slot J."/>
            <person name="Riley R."/>
            <person name="Boka B."/>
            <person name="Rigling D."/>
            <person name="Barry K."/>
            <person name="Lee J."/>
            <person name="Mihaltcheva S."/>
            <person name="LaButti K."/>
            <person name="Lipzen A."/>
            <person name="Waldron R."/>
            <person name="Moloney N.M."/>
            <person name="Sperisen C."/>
            <person name="Kredics L."/>
            <person name="Vagvoelgyi C."/>
            <person name="Patrignani A."/>
            <person name="Fitzpatrick D."/>
            <person name="Nagy I."/>
            <person name="Doyle S."/>
            <person name="Anderson J.B."/>
            <person name="Grigoriev I.V."/>
            <person name="Gueldener U."/>
            <person name="Muensterkoetter M."/>
            <person name="Nagy L.G."/>
        </authorList>
    </citation>
    <scope>NUCLEOTIDE SEQUENCE [LARGE SCALE GENOMIC DNA]</scope>
    <source>
        <strain evidence="13">28-4</strain>
    </source>
</reference>
<dbReference type="InterPro" id="IPR036397">
    <property type="entry name" value="RNaseH_sf"/>
</dbReference>
<evidence type="ECO:0000256" key="8">
    <source>
        <dbReference type="ARBA" id="ARBA00022801"/>
    </source>
</evidence>
<keyword evidence="13" id="KW-1185">Reference proteome</keyword>
<comment type="similarity">
    <text evidence="3 10">Belongs to the RNase H family.</text>
</comment>
<dbReference type="SUPFAM" id="SSF53098">
    <property type="entry name" value="Ribonuclease H-like"/>
    <property type="match status" value="1"/>
</dbReference>
<evidence type="ECO:0000256" key="4">
    <source>
        <dbReference type="ARBA" id="ARBA00012180"/>
    </source>
</evidence>
<comment type="cofactor">
    <cofactor evidence="2 10">
        <name>Mg(2+)</name>
        <dbReference type="ChEBI" id="CHEBI:18420"/>
    </cofactor>
</comment>
<comment type="function">
    <text evidence="10">Endonuclease that specifically degrades the RNA of RNA-DNA hybrids.</text>
</comment>
<dbReference type="InterPro" id="IPR037056">
    <property type="entry name" value="RNase_H1_N_sf"/>
</dbReference>
<evidence type="ECO:0000256" key="9">
    <source>
        <dbReference type="ARBA" id="ARBA00022842"/>
    </source>
</evidence>
<evidence type="ECO:0000256" key="10">
    <source>
        <dbReference type="PIRNR" id="PIRNR036852"/>
    </source>
</evidence>
<sequence length="287" mass="32433">MSKVKSWFYAVKVGRAKGIYSSWNDCQLQTNGFPGSKYKKFRVKQDAEEYIVSAHESAGVTHKCQRQISRFSGCKYKKFPTRNEAEDYIGLGALLKVRPASNAVTVYCDGACRGNGKVGAIAGVGVWWSHGDIRNISERCPGRQSNNRAELIALVRVHEQTMNLTTPLTIKTDSKYSINCMETWLRTWQLNGFMGSKGKPIENEPIIRYLAKLRERVRRLGRKVALDYVPGHTGIEGNEQADRYATEGTYLAEVEEPDWVALRKEVEMKMNVELAERKRKLLSAGTC</sequence>
<dbReference type="Gene3D" id="3.30.420.10">
    <property type="entry name" value="Ribonuclease H-like superfamily/Ribonuclease H"/>
    <property type="match status" value="1"/>
</dbReference>
<name>A0A2H3B7X2_9AGAR</name>
<keyword evidence="5 10" id="KW-0540">Nuclease</keyword>
<dbReference type="GO" id="GO:0000287">
    <property type="term" value="F:magnesium ion binding"/>
    <property type="evidence" value="ECO:0007669"/>
    <property type="project" value="UniProtKB-UniRule"/>
</dbReference>
<dbReference type="EMBL" id="KZ293483">
    <property type="protein sequence ID" value="PBK60707.1"/>
    <property type="molecule type" value="Genomic_DNA"/>
</dbReference>
<keyword evidence="8 10" id="KW-0378">Hydrolase</keyword>
<dbReference type="Gene3D" id="3.40.970.10">
    <property type="entry name" value="Ribonuclease H1, N-terminal domain"/>
    <property type="match status" value="2"/>
</dbReference>
<comment type="catalytic activity">
    <reaction evidence="1 10">
        <text>Endonucleolytic cleavage to 5'-phosphomonoester.</text>
        <dbReference type="EC" id="3.1.26.4"/>
    </reaction>
</comment>
<dbReference type="AlphaFoldDB" id="A0A2H3B7X2"/>
<evidence type="ECO:0000256" key="5">
    <source>
        <dbReference type="ARBA" id="ARBA00022722"/>
    </source>
</evidence>
<dbReference type="PANTHER" id="PTHR10642:SF26">
    <property type="entry name" value="RIBONUCLEASE H1"/>
    <property type="match status" value="1"/>
</dbReference>
<proteinExistence type="inferred from homology"/>
<keyword evidence="7 10" id="KW-0255">Endonuclease</keyword>
<dbReference type="InterPro" id="IPR017067">
    <property type="entry name" value="RNase_H1_euk"/>
</dbReference>
<dbReference type="FunFam" id="3.40.970.10:FF:000001">
    <property type="entry name" value="Ribonuclease H1"/>
    <property type="match status" value="1"/>
</dbReference>
<evidence type="ECO:0000259" key="11">
    <source>
        <dbReference type="PROSITE" id="PS50879"/>
    </source>
</evidence>
<evidence type="ECO:0000313" key="12">
    <source>
        <dbReference type="EMBL" id="PBK60707.1"/>
    </source>
</evidence>
<keyword evidence="6 10" id="KW-0479">Metal-binding</keyword>
<evidence type="ECO:0000256" key="2">
    <source>
        <dbReference type="ARBA" id="ARBA00001946"/>
    </source>
</evidence>
<dbReference type="CDD" id="cd09280">
    <property type="entry name" value="RNase_HI_eukaryote_like"/>
    <property type="match status" value="1"/>
</dbReference>
<evidence type="ECO:0000313" key="13">
    <source>
        <dbReference type="Proteomes" id="UP000218334"/>
    </source>
</evidence>
<dbReference type="PIRSF" id="PIRSF036852">
    <property type="entry name" value="Ribonuclease_H1_euk"/>
    <property type="match status" value="1"/>
</dbReference>
<dbReference type="InterPro" id="IPR012337">
    <property type="entry name" value="RNaseH-like_sf"/>
</dbReference>
<accession>A0A2H3B7X2</accession>
<dbReference type="SUPFAM" id="SSF55658">
    <property type="entry name" value="L9 N-domain-like"/>
    <property type="match status" value="1"/>
</dbReference>
<dbReference type="PANTHER" id="PTHR10642">
    <property type="entry name" value="RIBONUCLEASE H1"/>
    <property type="match status" value="1"/>
</dbReference>
<dbReference type="InterPro" id="IPR009027">
    <property type="entry name" value="Ribosomal_bL9/RNase_H1_N"/>
</dbReference>
<dbReference type="Proteomes" id="UP000218334">
    <property type="component" value="Unassembled WGS sequence"/>
</dbReference>
<dbReference type="Pfam" id="PF01693">
    <property type="entry name" value="Cauli_VI"/>
    <property type="match status" value="2"/>
</dbReference>
<dbReference type="InterPro" id="IPR002156">
    <property type="entry name" value="RNaseH_domain"/>
</dbReference>